<dbReference type="InParanoid" id="K7LF07"/>
<proteinExistence type="predicted"/>
<accession>K7LF07</accession>
<dbReference type="HOGENOM" id="CLU_3018154_0_0_1"/>
<evidence type="ECO:0000313" key="2">
    <source>
        <dbReference type="EMBL" id="KRH39496.1"/>
    </source>
</evidence>
<name>K7LF07_SOYBN</name>
<keyword evidence="1" id="KW-0812">Transmembrane</keyword>
<dbReference type="AlphaFoldDB" id="K7LF07"/>
<evidence type="ECO:0000313" key="3">
    <source>
        <dbReference type="EnsemblPlants" id="KRH39496"/>
    </source>
</evidence>
<dbReference type="EnsemblPlants" id="KRH39496">
    <property type="protein sequence ID" value="KRH39496"/>
    <property type="gene ID" value="GLYMA_09G201800"/>
</dbReference>
<dbReference type="EMBL" id="CM000842">
    <property type="protein sequence ID" value="KRH39496.1"/>
    <property type="molecule type" value="Genomic_DNA"/>
</dbReference>
<feature type="transmembrane region" description="Helical" evidence="1">
    <location>
        <begin position="25"/>
        <end position="46"/>
    </location>
</feature>
<reference evidence="2" key="3">
    <citation type="submission" date="2018-07" db="EMBL/GenBank/DDBJ databases">
        <title>WGS assembly of Glycine max.</title>
        <authorList>
            <person name="Schmutz J."/>
            <person name="Cannon S."/>
            <person name="Schlueter J."/>
            <person name="Ma J."/>
            <person name="Mitros T."/>
            <person name="Nelson W."/>
            <person name="Hyten D."/>
            <person name="Song Q."/>
            <person name="Thelen J."/>
            <person name="Cheng J."/>
            <person name="Xu D."/>
            <person name="Hellsten U."/>
            <person name="May G."/>
            <person name="Yu Y."/>
            <person name="Sakurai T."/>
            <person name="Umezawa T."/>
            <person name="Bhattacharyya M."/>
            <person name="Sandhu D."/>
            <person name="Valliyodan B."/>
            <person name="Lindquist E."/>
            <person name="Peto M."/>
            <person name="Grant D."/>
            <person name="Shu S."/>
            <person name="Goodstein D."/>
            <person name="Barry K."/>
            <person name="Futrell-Griggs M."/>
            <person name="Abernathy B."/>
            <person name="Du J."/>
            <person name="Tian Z."/>
            <person name="Zhu L."/>
            <person name="Gill N."/>
            <person name="Joshi T."/>
            <person name="Libault M."/>
            <person name="Sethuraman A."/>
            <person name="Zhang X."/>
            <person name="Shinozaki K."/>
            <person name="Nguyen H."/>
            <person name="Wing R."/>
            <person name="Cregan P."/>
            <person name="Specht J."/>
            <person name="Grimwood J."/>
            <person name="Rokhsar D."/>
            <person name="Stacey G."/>
            <person name="Shoemaker R."/>
            <person name="Jackson S."/>
        </authorList>
    </citation>
    <scope>NUCLEOTIDE SEQUENCE</scope>
    <source>
        <tissue evidence="2">Callus</tissue>
    </source>
</reference>
<reference evidence="3" key="2">
    <citation type="submission" date="2018-02" db="UniProtKB">
        <authorList>
            <consortium name="EnsemblPlants"/>
        </authorList>
    </citation>
    <scope>IDENTIFICATION</scope>
    <source>
        <strain evidence="3">Williams 82</strain>
    </source>
</reference>
<organism evidence="2">
    <name type="scientific">Glycine max</name>
    <name type="common">Soybean</name>
    <name type="synonym">Glycine hispida</name>
    <dbReference type="NCBI Taxonomy" id="3847"/>
    <lineage>
        <taxon>Eukaryota</taxon>
        <taxon>Viridiplantae</taxon>
        <taxon>Streptophyta</taxon>
        <taxon>Embryophyta</taxon>
        <taxon>Tracheophyta</taxon>
        <taxon>Spermatophyta</taxon>
        <taxon>Magnoliopsida</taxon>
        <taxon>eudicotyledons</taxon>
        <taxon>Gunneridae</taxon>
        <taxon>Pentapetalae</taxon>
        <taxon>rosids</taxon>
        <taxon>fabids</taxon>
        <taxon>Fabales</taxon>
        <taxon>Fabaceae</taxon>
        <taxon>Papilionoideae</taxon>
        <taxon>50 kb inversion clade</taxon>
        <taxon>NPAAA clade</taxon>
        <taxon>indigoferoid/millettioid clade</taxon>
        <taxon>Phaseoleae</taxon>
        <taxon>Glycine</taxon>
        <taxon>Glycine subgen. Soja</taxon>
    </lineage>
</organism>
<dbReference type="PaxDb" id="3847-GLYMA09G33460.1"/>
<dbReference type="Gramene" id="KRH39496">
    <property type="protein sequence ID" value="KRH39496"/>
    <property type="gene ID" value="GLYMA_09G201800"/>
</dbReference>
<evidence type="ECO:0000313" key="4">
    <source>
        <dbReference type="Proteomes" id="UP000008827"/>
    </source>
</evidence>
<keyword evidence="1" id="KW-1133">Transmembrane helix</keyword>
<protein>
    <submittedName>
        <fullName evidence="2 3">Uncharacterized protein</fullName>
    </submittedName>
</protein>
<keyword evidence="4" id="KW-1185">Reference proteome</keyword>
<dbReference type="Proteomes" id="UP000008827">
    <property type="component" value="Chromosome 9"/>
</dbReference>
<evidence type="ECO:0000256" key="1">
    <source>
        <dbReference type="SAM" id="Phobius"/>
    </source>
</evidence>
<keyword evidence="1" id="KW-0472">Membrane</keyword>
<sequence>MIISSRGERVLISLFAYKNKTLYSFVLRFCAKFVILDITTCLMILLNKYTSKQHKK</sequence>
<gene>
    <name evidence="2" type="ORF">GLYMA_09G201800</name>
</gene>
<reference evidence="2 3" key="1">
    <citation type="journal article" date="2010" name="Nature">
        <title>Genome sequence of the palaeopolyploid soybean.</title>
        <authorList>
            <person name="Schmutz J."/>
            <person name="Cannon S.B."/>
            <person name="Schlueter J."/>
            <person name="Ma J."/>
            <person name="Mitros T."/>
            <person name="Nelson W."/>
            <person name="Hyten D.L."/>
            <person name="Song Q."/>
            <person name="Thelen J.J."/>
            <person name="Cheng J."/>
            <person name="Xu D."/>
            <person name="Hellsten U."/>
            <person name="May G.D."/>
            <person name="Yu Y."/>
            <person name="Sakurai T."/>
            <person name="Umezawa T."/>
            <person name="Bhattacharyya M.K."/>
            <person name="Sandhu D."/>
            <person name="Valliyodan B."/>
            <person name="Lindquist E."/>
            <person name="Peto M."/>
            <person name="Grant D."/>
            <person name="Shu S."/>
            <person name="Goodstein D."/>
            <person name="Barry K."/>
            <person name="Futrell-Griggs M."/>
            <person name="Abernathy B."/>
            <person name="Du J."/>
            <person name="Tian Z."/>
            <person name="Zhu L."/>
            <person name="Gill N."/>
            <person name="Joshi T."/>
            <person name="Libault M."/>
            <person name="Sethuraman A."/>
            <person name="Zhang X.-C."/>
            <person name="Shinozaki K."/>
            <person name="Nguyen H.T."/>
            <person name="Wing R.A."/>
            <person name="Cregan P."/>
            <person name="Specht J."/>
            <person name="Grimwood J."/>
            <person name="Rokhsar D."/>
            <person name="Stacey G."/>
            <person name="Shoemaker R.C."/>
            <person name="Jackson S.A."/>
        </authorList>
    </citation>
    <scope>NUCLEOTIDE SEQUENCE [LARGE SCALE GENOMIC DNA]</scope>
    <source>
        <strain evidence="3">cv. Williams 82</strain>
        <tissue evidence="2">Callus</tissue>
    </source>
</reference>